<comment type="caution">
    <text evidence="3">The sequence shown here is derived from an EMBL/GenBank/DDBJ whole genome shotgun (WGS) entry which is preliminary data.</text>
</comment>
<proteinExistence type="predicted"/>
<accession>A0A7J7KKK2</accession>
<reference evidence="3" key="1">
    <citation type="submission" date="2020-06" db="EMBL/GenBank/DDBJ databases">
        <title>Draft genome of Bugula neritina, a colonial animal packing powerful symbionts and potential medicines.</title>
        <authorList>
            <person name="Rayko M."/>
        </authorList>
    </citation>
    <scope>NUCLEOTIDE SEQUENCE [LARGE SCALE GENOMIC DNA]</scope>
    <source>
        <strain evidence="3">Kwan_BN1</strain>
    </source>
</reference>
<keyword evidence="4" id="KW-1185">Reference proteome</keyword>
<feature type="compositionally biased region" description="Polar residues" evidence="1">
    <location>
        <begin position="44"/>
        <end position="59"/>
    </location>
</feature>
<dbReference type="EMBL" id="VXIV02000349">
    <property type="protein sequence ID" value="KAF6038803.1"/>
    <property type="molecule type" value="Genomic_DNA"/>
</dbReference>
<dbReference type="AlphaFoldDB" id="A0A7J7KKK2"/>
<evidence type="ECO:0000256" key="2">
    <source>
        <dbReference type="SAM" id="SignalP"/>
    </source>
</evidence>
<evidence type="ECO:0000256" key="1">
    <source>
        <dbReference type="SAM" id="MobiDB-lite"/>
    </source>
</evidence>
<protein>
    <submittedName>
        <fullName evidence="3">Uncharacterized protein</fullName>
    </submittedName>
</protein>
<feature type="region of interest" description="Disordered" evidence="1">
    <location>
        <begin position="24"/>
        <end position="73"/>
    </location>
</feature>
<dbReference type="Proteomes" id="UP000593567">
    <property type="component" value="Unassembled WGS sequence"/>
</dbReference>
<sequence length="209" mass="23323">MSGWLLNALLFCFLFELHAVNTAHSGSSSTLKPNQGHPVETPAKVSQLSDSSQSTNLVQEPTEKNPTKAPRQLSVHDVPEPVMSTQLSTTDFPSTTTGADPRWLHMVMDLWLNGKSSADGGKSPPSWWPVLLEQTKDSVDIDWLRKRVTRMLRAEAMSKSGAEASKATEPTFTWKPFATRNKQTSRDLLRKFYKSLLVWIQESAAVEKL</sequence>
<name>A0A7J7KKK2_BUGNE</name>
<feature type="compositionally biased region" description="Polar residues" evidence="1">
    <location>
        <begin position="24"/>
        <end position="33"/>
    </location>
</feature>
<keyword evidence="2" id="KW-0732">Signal</keyword>
<gene>
    <name evidence="3" type="ORF">EB796_002892</name>
</gene>
<evidence type="ECO:0000313" key="3">
    <source>
        <dbReference type="EMBL" id="KAF6038803.1"/>
    </source>
</evidence>
<evidence type="ECO:0000313" key="4">
    <source>
        <dbReference type="Proteomes" id="UP000593567"/>
    </source>
</evidence>
<feature type="chain" id="PRO_5029811947" evidence="2">
    <location>
        <begin position="20"/>
        <end position="209"/>
    </location>
</feature>
<organism evidence="3 4">
    <name type="scientific">Bugula neritina</name>
    <name type="common">Brown bryozoan</name>
    <name type="synonym">Sertularia neritina</name>
    <dbReference type="NCBI Taxonomy" id="10212"/>
    <lineage>
        <taxon>Eukaryota</taxon>
        <taxon>Metazoa</taxon>
        <taxon>Spiralia</taxon>
        <taxon>Lophotrochozoa</taxon>
        <taxon>Bryozoa</taxon>
        <taxon>Gymnolaemata</taxon>
        <taxon>Cheilostomatida</taxon>
        <taxon>Flustrina</taxon>
        <taxon>Buguloidea</taxon>
        <taxon>Bugulidae</taxon>
        <taxon>Bugula</taxon>
    </lineage>
</organism>
<feature type="signal peptide" evidence="2">
    <location>
        <begin position="1"/>
        <end position="19"/>
    </location>
</feature>